<comment type="caution">
    <text evidence="2">The sequence shown here is derived from an EMBL/GenBank/DDBJ whole genome shotgun (WGS) entry which is preliminary data.</text>
</comment>
<feature type="domain" description="HTH cro/C1-type" evidence="1">
    <location>
        <begin position="5"/>
        <end position="59"/>
    </location>
</feature>
<keyword evidence="3" id="KW-1185">Reference proteome</keyword>
<dbReference type="SMART" id="SM00530">
    <property type="entry name" value="HTH_XRE"/>
    <property type="match status" value="1"/>
</dbReference>
<dbReference type="RefSeq" id="WP_238073807.1">
    <property type="nucleotide sequence ID" value="NZ_JAKNJB010000010.1"/>
</dbReference>
<evidence type="ECO:0000313" key="3">
    <source>
        <dbReference type="Proteomes" id="UP001200313"/>
    </source>
</evidence>
<protein>
    <submittedName>
        <fullName evidence="2">Helix-turn-helix domain-containing protein</fullName>
    </submittedName>
</protein>
<dbReference type="Proteomes" id="UP001200313">
    <property type="component" value="Unassembled WGS sequence"/>
</dbReference>
<evidence type="ECO:0000313" key="2">
    <source>
        <dbReference type="EMBL" id="MCG4526939.1"/>
    </source>
</evidence>
<name>A0ABS9M814_9FIRM</name>
<dbReference type="Gene3D" id="1.10.260.40">
    <property type="entry name" value="lambda repressor-like DNA-binding domains"/>
    <property type="match status" value="1"/>
</dbReference>
<organism evidence="2 3">
    <name type="scientific">Intestinimonas massiliensis</name>
    <name type="common">ex Afouda et al. 2020</name>
    <dbReference type="NCBI Taxonomy" id="1673721"/>
    <lineage>
        <taxon>Bacteria</taxon>
        <taxon>Bacillati</taxon>
        <taxon>Bacillota</taxon>
        <taxon>Clostridia</taxon>
        <taxon>Eubacteriales</taxon>
        <taxon>Intestinimonas</taxon>
    </lineage>
</organism>
<dbReference type="CDD" id="cd00093">
    <property type="entry name" value="HTH_XRE"/>
    <property type="match status" value="1"/>
</dbReference>
<dbReference type="Pfam" id="PF01381">
    <property type="entry name" value="HTH_3"/>
    <property type="match status" value="1"/>
</dbReference>
<evidence type="ECO:0000259" key="1">
    <source>
        <dbReference type="PROSITE" id="PS50943"/>
    </source>
</evidence>
<dbReference type="EMBL" id="JAKNJB010000010">
    <property type="protein sequence ID" value="MCG4526939.1"/>
    <property type="molecule type" value="Genomic_DNA"/>
</dbReference>
<dbReference type="InterPro" id="IPR001387">
    <property type="entry name" value="Cro/C1-type_HTH"/>
</dbReference>
<dbReference type="SUPFAM" id="SSF47413">
    <property type="entry name" value="lambda repressor-like DNA-binding domains"/>
    <property type="match status" value="1"/>
</dbReference>
<accession>A0ABS9M814</accession>
<dbReference type="PROSITE" id="PS50943">
    <property type="entry name" value="HTH_CROC1"/>
    <property type="match status" value="1"/>
</dbReference>
<reference evidence="2 3" key="1">
    <citation type="submission" date="2022-01" db="EMBL/GenBank/DDBJ databases">
        <title>Collection of gut derived symbiotic bacterial strains cultured from healthy donors.</title>
        <authorList>
            <person name="Lin H."/>
            <person name="Kohout C."/>
            <person name="Waligurski E."/>
            <person name="Pamer E.G."/>
        </authorList>
    </citation>
    <scope>NUCLEOTIDE SEQUENCE [LARGE SCALE GENOMIC DNA]</scope>
    <source>
        <strain evidence="2 3">DFI.3.7</strain>
    </source>
</reference>
<dbReference type="InterPro" id="IPR010982">
    <property type="entry name" value="Lambda_DNA-bd_dom_sf"/>
</dbReference>
<proteinExistence type="predicted"/>
<sequence length="127" mass="14411">MNERIKAIIAALNIKKAEFAKRLNLSQPFVSELCSAAKSPSDRTISDICREFNVNENWLRTGEGQMFIQVSRDEEISAFIGDVLSGETGDFRRRLISVLARLDTDQWELLEHIAEELAQIEKEGAEQ</sequence>
<gene>
    <name evidence="2" type="ORF">L0P79_07585</name>
</gene>